<dbReference type="Proteomes" id="UP000095464">
    <property type="component" value="Unassembled WGS sequence"/>
</dbReference>
<organism evidence="1 2">
    <name type="scientific">Staphylococcus equorum</name>
    <dbReference type="NCBI Taxonomy" id="246432"/>
    <lineage>
        <taxon>Bacteria</taxon>
        <taxon>Bacillati</taxon>
        <taxon>Bacillota</taxon>
        <taxon>Bacilli</taxon>
        <taxon>Bacillales</taxon>
        <taxon>Staphylococcaceae</taxon>
        <taxon>Staphylococcus</taxon>
    </lineage>
</organism>
<dbReference type="EMBL" id="LNPX01000021">
    <property type="protein sequence ID" value="OEK57653.1"/>
    <property type="molecule type" value="Genomic_DNA"/>
</dbReference>
<accession>A0AAP7IDE7</accession>
<name>A0AAP7IDE7_9STAP</name>
<protein>
    <submittedName>
        <fullName evidence="1">Uncharacterized protein</fullName>
    </submittedName>
</protein>
<evidence type="ECO:0000313" key="1">
    <source>
        <dbReference type="EMBL" id="OEK57653.1"/>
    </source>
</evidence>
<proteinExistence type="predicted"/>
<comment type="caution">
    <text evidence="1">The sequence shown here is derived from an EMBL/GenBank/DDBJ whole genome shotgun (WGS) entry which is preliminary data.</text>
</comment>
<reference evidence="2" key="1">
    <citation type="submission" date="2015-11" db="EMBL/GenBank/DDBJ databases">
        <title>Genomic diversity of Staphylococcus saprophyticus strains from urinary tract infections, animal surfaces, and fermented foods.</title>
        <authorList>
            <person name="Wolfe B.E."/>
        </authorList>
    </citation>
    <scope>NUCLEOTIDE SEQUENCE [LARGE SCALE GENOMIC DNA]</scope>
    <source>
        <strain evidence="2">738_7</strain>
    </source>
</reference>
<evidence type="ECO:0000313" key="2">
    <source>
        <dbReference type="Proteomes" id="UP000095464"/>
    </source>
</evidence>
<sequence>MNHFISNTLGIEDPNIIFENKIEEIEHKGQICKYFYAKVSYTNDCYESCGPLNARFWYFYR</sequence>
<gene>
    <name evidence="1" type="ORF">ASS94_05555</name>
</gene>
<dbReference type="AlphaFoldDB" id="A0AAP7IDE7"/>